<dbReference type="SUPFAM" id="SSF53756">
    <property type="entry name" value="UDP-Glycosyltransferase/glycogen phosphorylase"/>
    <property type="match status" value="2"/>
</dbReference>
<accession>A0ABW1PQV8</accession>
<comment type="caution">
    <text evidence="3">The sequence shown here is derived from an EMBL/GenBank/DDBJ whole genome shotgun (WGS) entry which is preliminary data.</text>
</comment>
<dbReference type="Gene3D" id="3.40.50.2000">
    <property type="entry name" value="Glycogen Phosphorylase B"/>
    <property type="match status" value="2"/>
</dbReference>
<name>A0ABW1PQV8_9FLAO</name>
<feature type="domain" description="Glycosyltransferase subfamily 4-like N-terminal" evidence="2">
    <location>
        <begin position="2"/>
        <end position="156"/>
    </location>
</feature>
<evidence type="ECO:0000259" key="2">
    <source>
        <dbReference type="Pfam" id="PF13477"/>
    </source>
</evidence>
<dbReference type="Pfam" id="PF00534">
    <property type="entry name" value="Glycos_transf_1"/>
    <property type="match status" value="1"/>
</dbReference>
<dbReference type="RefSeq" id="WP_379793019.1">
    <property type="nucleotide sequence ID" value="NZ_JBHSQB010000010.1"/>
</dbReference>
<proteinExistence type="predicted"/>
<evidence type="ECO:0000313" key="4">
    <source>
        <dbReference type="Proteomes" id="UP001596287"/>
    </source>
</evidence>
<dbReference type="EC" id="2.4.-.-" evidence="3"/>
<dbReference type="EMBL" id="JBHSQB010000010">
    <property type="protein sequence ID" value="MFC6098038.1"/>
    <property type="molecule type" value="Genomic_DNA"/>
</dbReference>
<keyword evidence="4" id="KW-1185">Reference proteome</keyword>
<keyword evidence="3" id="KW-0328">Glycosyltransferase</keyword>
<feature type="domain" description="Glycosyl transferase family 1" evidence="1">
    <location>
        <begin position="268"/>
        <end position="357"/>
    </location>
</feature>
<gene>
    <name evidence="3" type="ORF">ACFPVY_15390</name>
</gene>
<keyword evidence="3" id="KW-0808">Transferase</keyword>
<organism evidence="3 4">
    <name type="scientific">Flavobacterium qiangtangense</name>
    <dbReference type="NCBI Taxonomy" id="1442595"/>
    <lineage>
        <taxon>Bacteria</taxon>
        <taxon>Pseudomonadati</taxon>
        <taxon>Bacteroidota</taxon>
        <taxon>Flavobacteriia</taxon>
        <taxon>Flavobacteriales</taxon>
        <taxon>Flavobacteriaceae</taxon>
        <taxon>Flavobacterium</taxon>
    </lineage>
</organism>
<dbReference type="GO" id="GO:0016757">
    <property type="term" value="F:glycosyltransferase activity"/>
    <property type="evidence" value="ECO:0007669"/>
    <property type="project" value="UniProtKB-KW"/>
</dbReference>
<dbReference type="Pfam" id="PF13477">
    <property type="entry name" value="Glyco_trans_4_2"/>
    <property type="match status" value="1"/>
</dbReference>
<dbReference type="PANTHER" id="PTHR12526">
    <property type="entry name" value="GLYCOSYLTRANSFERASE"/>
    <property type="match status" value="1"/>
</dbReference>
<sequence>MKILFVAIPNHHFFQWVNQLEGAGHEVHWFDVTDGSDFVEKINWVHQIRGWKMRYDFPFRYLIKKRFPKIYSLLQKLNERKVASQFEKTVIQLQPDLVHCFEMNLSGIPILEVLNKYHDLPLVYSSWGSDLFSYAKLGLKREAVESFLSRTNFLITDCHRDFEIAKKHHFSGQYLGMFPGNGGISIPENVIKECKNRTCILIKGYDDQFGKALKVIEALELLDISVFKNIKIAVYSAEKSVVLKMKSSPFFNSLNWSYHSRDAFFENQKLLALMGESILHIGNSISDGMPNALLEAMGMGAFPIQSNPGGVTEEVIQNGVTGLLIENPMDSKEIAQHIETALRSSSLRENAQDYNIKFIETHYNRQQLRSKIVDLYPAIAPNK</sequence>
<dbReference type="InterPro" id="IPR001296">
    <property type="entry name" value="Glyco_trans_1"/>
</dbReference>
<evidence type="ECO:0000313" key="3">
    <source>
        <dbReference type="EMBL" id="MFC6098038.1"/>
    </source>
</evidence>
<dbReference type="InterPro" id="IPR028098">
    <property type="entry name" value="Glyco_trans_4-like_N"/>
</dbReference>
<protein>
    <submittedName>
        <fullName evidence="3">Glycosyltransferase</fullName>
        <ecNumber evidence="3">2.4.-.-</ecNumber>
    </submittedName>
</protein>
<dbReference type="Proteomes" id="UP001596287">
    <property type="component" value="Unassembled WGS sequence"/>
</dbReference>
<reference evidence="4" key="1">
    <citation type="journal article" date="2019" name="Int. J. Syst. Evol. Microbiol.">
        <title>The Global Catalogue of Microorganisms (GCM) 10K type strain sequencing project: providing services to taxonomists for standard genome sequencing and annotation.</title>
        <authorList>
            <consortium name="The Broad Institute Genomics Platform"/>
            <consortium name="The Broad Institute Genome Sequencing Center for Infectious Disease"/>
            <person name="Wu L."/>
            <person name="Ma J."/>
        </authorList>
    </citation>
    <scope>NUCLEOTIDE SEQUENCE [LARGE SCALE GENOMIC DNA]</scope>
    <source>
        <strain evidence="4">CCUG 49679</strain>
    </source>
</reference>
<evidence type="ECO:0000259" key="1">
    <source>
        <dbReference type="Pfam" id="PF00534"/>
    </source>
</evidence>